<sequence>MVAEGIVAVRAGRLDEAVALLARVDYELHELRDPVHGDFLVVRETAAYKRCWGTYYLRAGSYRDVVVEVPHPRHDRYTPDFGVEALHRCEASVLLVAGTHRYANGRPREGWEPPSDMARNPRSLFQAVHERLSTASTDVLQYHGFVEDGYPDVVLSNGSARPHERLHRVAKRMRAAGVRAEVFDGRNWPSVGATKNPQARYTRRIGGRFYHMEHQPEVRDDVTLRTAMVEAVAAELG</sequence>
<dbReference type="Proteomes" id="UP001501747">
    <property type="component" value="Unassembled WGS sequence"/>
</dbReference>
<keyword evidence="2" id="KW-1185">Reference proteome</keyword>
<name>A0ABP7TL78_9PSEU</name>
<protein>
    <submittedName>
        <fullName evidence="1">Uncharacterized protein</fullName>
    </submittedName>
</protein>
<comment type="caution">
    <text evidence="1">The sequence shown here is derived from an EMBL/GenBank/DDBJ whole genome shotgun (WGS) entry which is preliminary data.</text>
</comment>
<organism evidence="1 2">
    <name type="scientific">Allokutzneria multivorans</name>
    <dbReference type="NCBI Taxonomy" id="1142134"/>
    <lineage>
        <taxon>Bacteria</taxon>
        <taxon>Bacillati</taxon>
        <taxon>Actinomycetota</taxon>
        <taxon>Actinomycetes</taxon>
        <taxon>Pseudonocardiales</taxon>
        <taxon>Pseudonocardiaceae</taxon>
        <taxon>Allokutzneria</taxon>
    </lineage>
</organism>
<evidence type="ECO:0000313" key="1">
    <source>
        <dbReference type="EMBL" id="GAA4027963.1"/>
    </source>
</evidence>
<proteinExistence type="predicted"/>
<gene>
    <name evidence="1" type="ORF">GCM10022247_61150</name>
</gene>
<evidence type="ECO:0000313" key="2">
    <source>
        <dbReference type="Proteomes" id="UP001501747"/>
    </source>
</evidence>
<accession>A0ABP7TL78</accession>
<dbReference type="EMBL" id="BAABAL010000019">
    <property type="protein sequence ID" value="GAA4027963.1"/>
    <property type="molecule type" value="Genomic_DNA"/>
</dbReference>
<reference evidence="2" key="1">
    <citation type="journal article" date="2019" name="Int. J. Syst. Evol. Microbiol.">
        <title>The Global Catalogue of Microorganisms (GCM) 10K type strain sequencing project: providing services to taxonomists for standard genome sequencing and annotation.</title>
        <authorList>
            <consortium name="The Broad Institute Genomics Platform"/>
            <consortium name="The Broad Institute Genome Sequencing Center for Infectious Disease"/>
            <person name="Wu L."/>
            <person name="Ma J."/>
        </authorList>
    </citation>
    <scope>NUCLEOTIDE SEQUENCE [LARGE SCALE GENOMIC DNA]</scope>
    <source>
        <strain evidence="2">JCM 17342</strain>
    </source>
</reference>